<reference evidence="12" key="1">
    <citation type="submission" date="2025-08" db="UniProtKB">
        <authorList>
            <consortium name="RefSeq"/>
        </authorList>
    </citation>
    <scope>IDENTIFICATION</scope>
    <source>
        <tissue evidence="12">Sperm</tissue>
    </source>
</reference>
<evidence type="ECO:0000256" key="5">
    <source>
        <dbReference type="ARBA" id="ARBA00023125"/>
    </source>
</evidence>
<name>A0AAJ7TUM1_PETMA</name>
<dbReference type="GO" id="GO:0006915">
    <property type="term" value="P:apoptotic process"/>
    <property type="evidence" value="ECO:0007669"/>
    <property type="project" value="UniProtKB-KW"/>
</dbReference>
<sequence>MSEVLKRKFEEVEGDSPCSSSKDSEEELSGSESADSGDSVNPPADTHFTPSSILHPPKRQRGKSVRFGQVTVFHFARRQGFTSVPSQGGSTLGMASRHDHIAVYSLGEFARERENAHQHVLRQHLKEERLNALRMQLTQNGTQDCDRARALTVEDIPDEEVDVRAVQVDDYFFLQPLPTRKRRAMLRASGVRRIDGDEKQQLRAIRVSREECGCDCRAYCDPETCPCSQAGISCQVDRLSFPCGCTKDGCGNPGGRIEFNPVRVRTHFIHTIMRLELERKQAGCDDAGGPLGGPGVEGGLVERACGSLAHSELPQDVLGRMSGRDNSPMMQLFASDVMSGDVMSGEDGDPDSPSSGFASTLCSSEDGGDGTTGIEYRIPSALHLGRVEGELHAKGERVGEMSSYSLDSSLFSFPSDDLPSMSLFPSNSSSASCLFHGEDYGLSCVPLHGTHSQDAPTLQEMSPAVDCAHDCPGASPAAPPFADSLQDAPPGVVAHEETRPELGAACRDGPPRPGACREQEPPPARARREAPTRPRHGAVGAPARRDVADGGAGRDRNVRRDDAAALAGGRETPALPLRAGVEAEGDVGRERPSAGRPPLSGCSGGSGDSASPPTDGSGAASGAASGGLAAGARVPGDAVARGVEDEREARCDAPTYGLAARHPAPDARVSKGAPLSSFVADEPERDVGAGCGPPAFPGGAEGSLAAPGTEARGEEERLETEEAVEMIKMEQKDI</sequence>
<keyword evidence="6" id="KW-0010">Activator</keyword>
<feature type="domain" description="Cysteine/serine-rich nuclear protein N-terminal" evidence="10">
    <location>
        <begin position="61"/>
        <end position="279"/>
    </location>
</feature>
<evidence type="ECO:0000259" key="10">
    <source>
        <dbReference type="Pfam" id="PF16019"/>
    </source>
</evidence>
<feature type="compositionally biased region" description="Basic and acidic residues" evidence="9">
    <location>
        <begin position="515"/>
        <end position="532"/>
    </location>
</feature>
<dbReference type="Pfam" id="PF16019">
    <property type="entry name" value="CSRNP_N"/>
    <property type="match status" value="1"/>
</dbReference>
<evidence type="ECO:0000256" key="1">
    <source>
        <dbReference type="ARBA" id="ARBA00004123"/>
    </source>
</evidence>
<evidence type="ECO:0000313" key="12">
    <source>
        <dbReference type="RefSeq" id="XP_032823320.1"/>
    </source>
</evidence>
<keyword evidence="11" id="KW-1185">Reference proteome</keyword>
<keyword evidence="8" id="KW-0539">Nucleus</keyword>
<comment type="similarity">
    <text evidence="2">Belongs to the AXUD1 family.</text>
</comment>
<keyword evidence="4" id="KW-0805">Transcription regulation</keyword>
<dbReference type="Proteomes" id="UP001318040">
    <property type="component" value="Chromosome 2"/>
</dbReference>
<proteinExistence type="inferred from homology"/>
<keyword evidence="7" id="KW-0804">Transcription</keyword>
<feature type="region of interest" description="Disordered" evidence="9">
    <location>
        <begin position="1"/>
        <end position="63"/>
    </location>
</feature>
<evidence type="ECO:0000256" key="6">
    <source>
        <dbReference type="ARBA" id="ARBA00023159"/>
    </source>
</evidence>
<protein>
    <submittedName>
        <fullName evidence="12">Uncharacterized protein LOC116949965 isoform X1</fullName>
    </submittedName>
</protein>
<feature type="compositionally biased region" description="Basic and acidic residues" evidence="9">
    <location>
        <begin position="543"/>
        <end position="563"/>
    </location>
</feature>
<dbReference type="AlphaFoldDB" id="A0AAJ7TUM1"/>
<evidence type="ECO:0000256" key="8">
    <source>
        <dbReference type="ARBA" id="ARBA00023242"/>
    </source>
</evidence>
<keyword evidence="5" id="KW-0238">DNA-binding</keyword>
<feature type="region of interest" description="Disordered" evidence="9">
    <location>
        <begin position="341"/>
        <end position="374"/>
    </location>
</feature>
<dbReference type="GO" id="GO:0043565">
    <property type="term" value="F:sequence-specific DNA binding"/>
    <property type="evidence" value="ECO:0007669"/>
    <property type="project" value="TreeGrafter"/>
</dbReference>
<dbReference type="GO" id="GO:0000981">
    <property type="term" value="F:DNA-binding transcription factor activity, RNA polymerase II-specific"/>
    <property type="evidence" value="ECO:0007669"/>
    <property type="project" value="TreeGrafter"/>
</dbReference>
<keyword evidence="3" id="KW-0053">Apoptosis</keyword>
<feature type="region of interest" description="Disordered" evidence="9">
    <location>
        <begin position="502"/>
        <end position="720"/>
    </location>
</feature>
<feature type="compositionally biased region" description="Polar residues" evidence="9">
    <location>
        <begin position="30"/>
        <end position="39"/>
    </location>
</feature>
<feature type="compositionally biased region" description="Basic and acidic residues" evidence="9">
    <location>
        <begin position="1"/>
        <end position="11"/>
    </location>
</feature>
<organism evidence="11 12">
    <name type="scientific">Petromyzon marinus</name>
    <name type="common">Sea lamprey</name>
    <dbReference type="NCBI Taxonomy" id="7757"/>
    <lineage>
        <taxon>Eukaryota</taxon>
        <taxon>Metazoa</taxon>
        <taxon>Chordata</taxon>
        <taxon>Craniata</taxon>
        <taxon>Vertebrata</taxon>
        <taxon>Cyclostomata</taxon>
        <taxon>Hyperoartia</taxon>
        <taxon>Petromyzontiformes</taxon>
        <taxon>Petromyzontidae</taxon>
        <taxon>Petromyzon</taxon>
    </lineage>
</organism>
<dbReference type="InterPro" id="IPR023260">
    <property type="entry name" value="Cys/Ser-rich_nuc_prot"/>
</dbReference>
<evidence type="ECO:0000313" key="11">
    <source>
        <dbReference type="Proteomes" id="UP001318040"/>
    </source>
</evidence>
<comment type="subcellular location">
    <subcellularLocation>
        <location evidence="1">Nucleus</location>
    </subcellularLocation>
</comment>
<dbReference type="InterPro" id="IPR031972">
    <property type="entry name" value="CSRNP_N"/>
</dbReference>
<feature type="compositionally biased region" description="Low complexity" evidence="9">
    <location>
        <begin position="608"/>
        <end position="623"/>
    </location>
</feature>
<gene>
    <name evidence="12" type="primary">LOC116949965</name>
</gene>
<dbReference type="PRINTS" id="PR02031">
    <property type="entry name" value="CYSSERRICHNP"/>
</dbReference>
<dbReference type="PANTHER" id="PTHR13580">
    <property type="entry name" value="TGF-BETA INDUCED APOPTOSIS PROTEIN"/>
    <property type="match status" value="1"/>
</dbReference>
<dbReference type="PANTHER" id="PTHR13580:SF9">
    <property type="entry name" value="AXIN1 UP-REGULATED 1, ISOFORM A"/>
    <property type="match status" value="1"/>
</dbReference>
<accession>A0AAJ7TUM1</accession>
<feature type="compositionally biased region" description="Basic and acidic residues" evidence="9">
    <location>
        <begin position="642"/>
        <end position="651"/>
    </location>
</feature>
<evidence type="ECO:0000256" key="2">
    <source>
        <dbReference type="ARBA" id="ARBA00008548"/>
    </source>
</evidence>
<dbReference type="RefSeq" id="XP_032823320.1">
    <property type="nucleotide sequence ID" value="XM_032967429.1"/>
</dbReference>
<evidence type="ECO:0000256" key="9">
    <source>
        <dbReference type="SAM" id="MobiDB-lite"/>
    </source>
</evidence>
<evidence type="ECO:0000256" key="3">
    <source>
        <dbReference type="ARBA" id="ARBA00022703"/>
    </source>
</evidence>
<dbReference type="GeneID" id="116949965"/>
<dbReference type="GO" id="GO:0005634">
    <property type="term" value="C:nucleus"/>
    <property type="evidence" value="ECO:0007669"/>
    <property type="project" value="UniProtKB-SubCell"/>
</dbReference>
<dbReference type="KEGG" id="pmrn:116949965"/>
<evidence type="ECO:0000256" key="7">
    <source>
        <dbReference type="ARBA" id="ARBA00023163"/>
    </source>
</evidence>
<evidence type="ECO:0000256" key="4">
    <source>
        <dbReference type="ARBA" id="ARBA00023015"/>
    </source>
</evidence>